<sequence>HMKQGYKLKYWNLENIDYKLLKNPGWRRYTRLFVPREDLIQFLGKDYISVGRYISGFQSKLPRYEVDRSLDHDDHP</sequence>
<name>A0A0F9I4M6_9ZZZZ</name>
<reference evidence="1" key="1">
    <citation type="journal article" date="2015" name="Nature">
        <title>Complex archaea that bridge the gap between prokaryotes and eukaryotes.</title>
        <authorList>
            <person name="Spang A."/>
            <person name="Saw J.H."/>
            <person name="Jorgensen S.L."/>
            <person name="Zaremba-Niedzwiedzka K."/>
            <person name="Martijn J."/>
            <person name="Lind A.E."/>
            <person name="van Eijk R."/>
            <person name="Schleper C."/>
            <person name="Guy L."/>
            <person name="Ettema T.J."/>
        </authorList>
    </citation>
    <scope>NUCLEOTIDE SEQUENCE</scope>
</reference>
<proteinExistence type="predicted"/>
<dbReference type="EMBL" id="LAZR01020475">
    <property type="protein sequence ID" value="KKL88745.1"/>
    <property type="molecule type" value="Genomic_DNA"/>
</dbReference>
<dbReference type="AlphaFoldDB" id="A0A0F9I4M6"/>
<protein>
    <submittedName>
        <fullName evidence="1">Uncharacterized protein</fullName>
    </submittedName>
</protein>
<evidence type="ECO:0000313" key="1">
    <source>
        <dbReference type="EMBL" id="KKL88745.1"/>
    </source>
</evidence>
<accession>A0A0F9I4M6</accession>
<gene>
    <name evidence="1" type="ORF">LCGC14_1921600</name>
</gene>
<comment type="caution">
    <text evidence="1">The sequence shown here is derived from an EMBL/GenBank/DDBJ whole genome shotgun (WGS) entry which is preliminary data.</text>
</comment>
<feature type="non-terminal residue" evidence="1">
    <location>
        <position position="1"/>
    </location>
</feature>
<organism evidence="1">
    <name type="scientific">marine sediment metagenome</name>
    <dbReference type="NCBI Taxonomy" id="412755"/>
    <lineage>
        <taxon>unclassified sequences</taxon>
        <taxon>metagenomes</taxon>
        <taxon>ecological metagenomes</taxon>
    </lineage>
</organism>